<evidence type="ECO:0000313" key="3">
    <source>
        <dbReference type="Proteomes" id="UP000321577"/>
    </source>
</evidence>
<dbReference type="RefSeq" id="WP_146850309.1">
    <property type="nucleotide sequence ID" value="NZ_BKAG01000011.1"/>
</dbReference>
<organism evidence="2 3">
    <name type="scientific">Brevifollis gellanilyticus</name>
    <dbReference type="NCBI Taxonomy" id="748831"/>
    <lineage>
        <taxon>Bacteria</taxon>
        <taxon>Pseudomonadati</taxon>
        <taxon>Verrucomicrobiota</taxon>
        <taxon>Verrucomicrobiia</taxon>
        <taxon>Verrucomicrobiales</taxon>
        <taxon>Verrucomicrobiaceae</taxon>
    </lineage>
</organism>
<keyword evidence="1" id="KW-0732">Signal</keyword>
<dbReference type="NCBIfam" id="TIGR01643">
    <property type="entry name" value="YD_repeat_2x"/>
    <property type="match status" value="1"/>
</dbReference>
<evidence type="ECO:0008006" key="4">
    <source>
        <dbReference type="Google" id="ProtNLM"/>
    </source>
</evidence>
<proteinExistence type="predicted"/>
<gene>
    <name evidence="2" type="ORF">BGE01nite_20110</name>
</gene>
<evidence type="ECO:0000256" key="1">
    <source>
        <dbReference type="SAM" id="SignalP"/>
    </source>
</evidence>
<dbReference type="Proteomes" id="UP000321577">
    <property type="component" value="Unassembled WGS sequence"/>
</dbReference>
<evidence type="ECO:0000313" key="2">
    <source>
        <dbReference type="EMBL" id="GEP42720.1"/>
    </source>
</evidence>
<protein>
    <recommendedName>
        <fullName evidence="4">YD repeat-containing protein</fullName>
    </recommendedName>
</protein>
<sequence length="410" mass="42331">MKTLFLRLVAVLMLFPGAASALRISYTYDAAGRMVAANYNGNSRTSYAYDKNGSLLSRVNTITPPLSPHLAATYTGLITNSSPDVANTGIITLKLLANGTFSGKVTIQGSTLPFSGKFLPSGALEGGPITIDRKTPLTDYILDINIDTQGSLQAVLGSLSGVGGTPSDVSLQADFFNLGGRLIGSGFIGKYTMILEANAGAGVPKGTGYATVSVSNKGIITMAGKLPNDIAITQGSQIVGPNVWPLFVALHANQGFLAGSTAFVNQGGLAIQGSLVWGKPLTNGSFHPADFKTGVNAEGSLYLAPLAGQRALNFPATSPNAQFNAEFGNLLAPIMKNVTLDTANKFTTPVDANSLKLTLTGATGLVSGSFKADANTTRTLKGVLMQGQTFAAGYFTGSTESGDFSILPSP</sequence>
<reference evidence="2 3" key="1">
    <citation type="submission" date="2019-07" db="EMBL/GenBank/DDBJ databases">
        <title>Whole genome shotgun sequence of Brevifollis gellanilyticus NBRC 108608.</title>
        <authorList>
            <person name="Hosoyama A."/>
            <person name="Uohara A."/>
            <person name="Ohji S."/>
            <person name="Ichikawa N."/>
        </authorList>
    </citation>
    <scope>NUCLEOTIDE SEQUENCE [LARGE SCALE GENOMIC DNA]</scope>
    <source>
        <strain evidence="2 3">NBRC 108608</strain>
    </source>
</reference>
<dbReference type="Gene3D" id="2.180.10.10">
    <property type="entry name" value="RHS repeat-associated core"/>
    <property type="match status" value="1"/>
</dbReference>
<dbReference type="OrthoDB" id="4981820at2"/>
<dbReference type="InterPro" id="IPR006530">
    <property type="entry name" value="YD"/>
</dbReference>
<feature type="signal peptide" evidence="1">
    <location>
        <begin position="1"/>
        <end position="21"/>
    </location>
</feature>
<keyword evidence="3" id="KW-1185">Reference proteome</keyword>
<accession>A0A512M7L1</accession>
<name>A0A512M7L1_9BACT</name>
<comment type="caution">
    <text evidence="2">The sequence shown here is derived from an EMBL/GenBank/DDBJ whole genome shotgun (WGS) entry which is preliminary data.</text>
</comment>
<dbReference type="EMBL" id="BKAG01000011">
    <property type="protein sequence ID" value="GEP42720.1"/>
    <property type="molecule type" value="Genomic_DNA"/>
</dbReference>
<dbReference type="AlphaFoldDB" id="A0A512M7L1"/>
<feature type="chain" id="PRO_5021970304" description="YD repeat-containing protein" evidence="1">
    <location>
        <begin position="22"/>
        <end position="410"/>
    </location>
</feature>